<dbReference type="InterPro" id="IPR016187">
    <property type="entry name" value="CTDL_fold"/>
</dbReference>
<dbReference type="InterPro" id="IPR016186">
    <property type="entry name" value="C-type_lectin-like/link_sf"/>
</dbReference>
<feature type="region of interest" description="Disordered" evidence="2">
    <location>
        <begin position="317"/>
        <end position="409"/>
    </location>
</feature>
<protein>
    <recommendedName>
        <fullName evidence="4">C-type lectin domain-containing protein</fullName>
    </recommendedName>
</protein>
<evidence type="ECO:0000256" key="1">
    <source>
        <dbReference type="ARBA" id="ARBA00023157"/>
    </source>
</evidence>
<organism evidence="5">
    <name type="scientific">Oikopleura dioica</name>
    <name type="common">Tunicate</name>
    <dbReference type="NCBI Taxonomy" id="34765"/>
    <lineage>
        <taxon>Eukaryota</taxon>
        <taxon>Metazoa</taxon>
        <taxon>Chordata</taxon>
        <taxon>Tunicata</taxon>
        <taxon>Appendicularia</taxon>
        <taxon>Copelata</taxon>
        <taxon>Oikopleuridae</taxon>
        <taxon>Oikopleura</taxon>
    </lineage>
</organism>
<feature type="transmembrane region" description="Helical" evidence="3">
    <location>
        <begin position="6"/>
        <end position="26"/>
    </location>
</feature>
<dbReference type="InterPro" id="IPR050111">
    <property type="entry name" value="C-type_lectin/snaclec_domain"/>
</dbReference>
<dbReference type="SUPFAM" id="SSF56436">
    <property type="entry name" value="C-type lectin-like"/>
    <property type="match status" value="1"/>
</dbReference>
<dbReference type="PROSITE" id="PS00615">
    <property type="entry name" value="C_TYPE_LECTIN_1"/>
    <property type="match status" value="1"/>
</dbReference>
<proteinExistence type="predicted"/>
<dbReference type="PANTHER" id="PTHR22803">
    <property type="entry name" value="MANNOSE, PHOSPHOLIPASE, LECTIN RECEPTOR RELATED"/>
    <property type="match status" value="1"/>
</dbReference>
<feature type="region of interest" description="Disordered" evidence="2">
    <location>
        <begin position="452"/>
        <end position="479"/>
    </location>
</feature>
<feature type="compositionally biased region" description="Basic and acidic residues" evidence="2">
    <location>
        <begin position="350"/>
        <end position="379"/>
    </location>
</feature>
<dbReference type="InterPro" id="IPR001304">
    <property type="entry name" value="C-type_lectin-like"/>
</dbReference>
<dbReference type="InterPro" id="IPR018378">
    <property type="entry name" value="C-type_lectin_CS"/>
</dbReference>
<dbReference type="Pfam" id="PF00059">
    <property type="entry name" value="Lectin_C"/>
    <property type="match status" value="1"/>
</dbReference>
<gene>
    <name evidence="5" type="ORF">GSOID_T00003791001</name>
</gene>
<dbReference type="CDD" id="cd00037">
    <property type="entry name" value="CLECT"/>
    <property type="match status" value="1"/>
</dbReference>
<sequence length="479" mass="55289">MATVTAYQVIKGILVTIASLAVWYFISTHLKFELDVVTALPSSISEIEYLRKELRIQTENVARLANAQATGSQATQYQTLEKRLSESSKRHVETKSKLTKIEKSFEKTKNIAIDTLASFDEFLGTQDPDSFVETYGVGEFVKSINYVFKELRKHLKNSSGTNLLVSDSRLRYSEAQAACRDIGAQLVTILDEEKMQSVLKAVAGFKRWDIWIGLNRLNKKKYEWDTGEDLQFSSWGDGQPNWRDPYGKDGEEECVIMWSDATWHDYNCRVRAYFVCEIPIHEEGDILKASKIAFDEKNNQIIDKSLDQQTIQKHIAGQRTVKSKYPSTISEQQKIAKEKGSNVKSMTAPKENKSEDGRINTKAVYDDSQNKAKLTDPEYRNALVAEVEKQRKEREENKKTKQSPQTTKREEILEEIMKLSGIKKGSTNEKKLRNELNALDDEELELYLDDYDEYYDDYEDYDDYDDYEDYDEESYVSEP</sequence>
<evidence type="ECO:0000313" key="6">
    <source>
        <dbReference type="Proteomes" id="UP000001307"/>
    </source>
</evidence>
<dbReference type="OrthoDB" id="441660at2759"/>
<accession>E4XTI5</accession>
<name>E4XTI5_OIKDI</name>
<keyword evidence="6" id="KW-1185">Reference proteome</keyword>
<dbReference type="EMBL" id="FN653156">
    <property type="protein sequence ID" value="CBY13047.1"/>
    <property type="molecule type" value="Genomic_DNA"/>
</dbReference>
<evidence type="ECO:0000313" key="5">
    <source>
        <dbReference type="EMBL" id="CBY13047.1"/>
    </source>
</evidence>
<keyword evidence="3" id="KW-0472">Membrane</keyword>
<dbReference type="Proteomes" id="UP000001307">
    <property type="component" value="Unassembled WGS sequence"/>
</dbReference>
<feature type="compositionally biased region" description="Basic and acidic residues" evidence="2">
    <location>
        <begin position="386"/>
        <end position="399"/>
    </location>
</feature>
<dbReference type="Gene3D" id="3.10.100.10">
    <property type="entry name" value="Mannose-Binding Protein A, subunit A"/>
    <property type="match status" value="1"/>
</dbReference>
<dbReference type="SMART" id="SM00034">
    <property type="entry name" value="CLECT"/>
    <property type="match status" value="1"/>
</dbReference>
<dbReference type="InParanoid" id="E4XTI5"/>
<dbReference type="AlphaFoldDB" id="E4XTI5"/>
<keyword evidence="3" id="KW-0812">Transmembrane</keyword>
<keyword evidence="3" id="KW-1133">Transmembrane helix</keyword>
<evidence type="ECO:0000256" key="2">
    <source>
        <dbReference type="SAM" id="MobiDB-lite"/>
    </source>
</evidence>
<feature type="domain" description="C-type lectin" evidence="4">
    <location>
        <begin position="158"/>
        <end position="277"/>
    </location>
</feature>
<dbReference type="PROSITE" id="PS50041">
    <property type="entry name" value="C_TYPE_LECTIN_2"/>
    <property type="match status" value="1"/>
</dbReference>
<reference evidence="5" key="1">
    <citation type="journal article" date="2010" name="Science">
        <title>Plasticity of animal genome architecture unmasked by rapid evolution of a pelagic tunicate.</title>
        <authorList>
            <person name="Denoeud F."/>
            <person name="Henriet S."/>
            <person name="Mungpakdee S."/>
            <person name="Aury J.M."/>
            <person name="Da Silva C."/>
            <person name="Brinkmann H."/>
            <person name="Mikhaleva J."/>
            <person name="Olsen L.C."/>
            <person name="Jubin C."/>
            <person name="Canestro C."/>
            <person name="Bouquet J.M."/>
            <person name="Danks G."/>
            <person name="Poulain J."/>
            <person name="Campsteijn C."/>
            <person name="Adamski M."/>
            <person name="Cross I."/>
            <person name="Yadetie F."/>
            <person name="Muffato M."/>
            <person name="Louis A."/>
            <person name="Butcher S."/>
            <person name="Tsagkogeorga G."/>
            <person name="Konrad A."/>
            <person name="Singh S."/>
            <person name="Jensen M.F."/>
            <person name="Cong E.H."/>
            <person name="Eikeseth-Otteraa H."/>
            <person name="Noel B."/>
            <person name="Anthouard V."/>
            <person name="Porcel B.M."/>
            <person name="Kachouri-Lafond R."/>
            <person name="Nishino A."/>
            <person name="Ugolini M."/>
            <person name="Chourrout P."/>
            <person name="Nishida H."/>
            <person name="Aasland R."/>
            <person name="Huzurbazar S."/>
            <person name="Westhof E."/>
            <person name="Delsuc F."/>
            <person name="Lehrach H."/>
            <person name="Reinhardt R."/>
            <person name="Weissenbach J."/>
            <person name="Roy S.W."/>
            <person name="Artiguenave F."/>
            <person name="Postlethwait J.H."/>
            <person name="Manak J.R."/>
            <person name="Thompson E.M."/>
            <person name="Jaillon O."/>
            <person name="Du Pasquier L."/>
            <person name="Boudinot P."/>
            <person name="Liberles D.A."/>
            <person name="Volff J.N."/>
            <person name="Philippe H."/>
            <person name="Lenhard B."/>
            <person name="Roest Crollius H."/>
            <person name="Wincker P."/>
            <person name="Chourrout D."/>
        </authorList>
    </citation>
    <scope>NUCLEOTIDE SEQUENCE [LARGE SCALE GENOMIC DNA]</scope>
</reference>
<evidence type="ECO:0000256" key="3">
    <source>
        <dbReference type="SAM" id="Phobius"/>
    </source>
</evidence>
<evidence type="ECO:0000259" key="4">
    <source>
        <dbReference type="PROSITE" id="PS50041"/>
    </source>
</evidence>
<keyword evidence="1" id="KW-1015">Disulfide bond</keyword>